<proteinExistence type="predicted"/>
<dbReference type="EMBL" id="LAZR01043529">
    <property type="protein sequence ID" value="KKL06850.1"/>
    <property type="molecule type" value="Genomic_DNA"/>
</dbReference>
<protein>
    <submittedName>
        <fullName evidence="1">Uncharacterized protein</fullName>
    </submittedName>
</protein>
<comment type="caution">
    <text evidence="1">The sequence shown here is derived from an EMBL/GenBank/DDBJ whole genome shotgun (WGS) entry which is preliminary data.</text>
</comment>
<name>A0A0F9ABN3_9ZZZZ</name>
<accession>A0A0F9ABN3</accession>
<dbReference type="AlphaFoldDB" id="A0A0F9ABN3"/>
<reference evidence="1" key="1">
    <citation type="journal article" date="2015" name="Nature">
        <title>Complex archaea that bridge the gap between prokaryotes and eukaryotes.</title>
        <authorList>
            <person name="Spang A."/>
            <person name="Saw J.H."/>
            <person name="Jorgensen S.L."/>
            <person name="Zaremba-Niedzwiedzka K."/>
            <person name="Martijn J."/>
            <person name="Lind A.E."/>
            <person name="van Eijk R."/>
            <person name="Schleper C."/>
            <person name="Guy L."/>
            <person name="Ettema T.J."/>
        </authorList>
    </citation>
    <scope>NUCLEOTIDE SEQUENCE</scope>
</reference>
<evidence type="ECO:0000313" key="1">
    <source>
        <dbReference type="EMBL" id="KKL06850.1"/>
    </source>
</evidence>
<organism evidence="1">
    <name type="scientific">marine sediment metagenome</name>
    <dbReference type="NCBI Taxonomy" id="412755"/>
    <lineage>
        <taxon>unclassified sequences</taxon>
        <taxon>metagenomes</taxon>
        <taxon>ecological metagenomes</taxon>
    </lineage>
</organism>
<sequence>MQKGTFVTAKLKGKNDSRQGVFVNGTQEEFSILSESGAVYKCEGQAVVISDCCLWGSTKRFVLRYRANWGGSSMDKSRETELLKIFNDTVQALKQSNLIVNSTFKTKDSKISIVIKAEDVTGREYG</sequence>
<gene>
    <name evidence="1" type="ORF">LCGC14_2591910</name>
</gene>